<evidence type="ECO:0000256" key="1">
    <source>
        <dbReference type="SAM" id="Coils"/>
    </source>
</evidence>
<feature type="compositionally biased region" description="Basic and acidic residues" evidence="2">
    <location>
        <begin position="12"/>
        <end position="22"/>
    </location>
</feature>
<reference evidence="3 4" key="2">
    <citation type="journal article" date="2012" name="Int. J. Syst. Evol. Microbiol.">
        <title>Magnetococcus marinus gen. nov., sp. nov., a marine, magnetotactic bacterium that represents a novel lineage (Magnetococcaceae fam. nov.; Magnetococcales ord. nov.) at the base of the Alphaproteobacteria.</title>
        <authorList>
            <person name="Bazylinski D.A."/>
            <person name="Williams T.J."/>
            <person name="Lefevre C.T."/>
            <person name="Berg R.J."/>
            <person name="Zhang C.L."/>
            <person name="Bowser S.S."/>
            <person name="Dean A.J."/>
            <person name="Beveridge T.J."/>
        </authorList>
    </citation>
    <scope>NUCLEOTIDE SEQUENCE [LARGE SCALE GENOMIC DNA]</scope>
    <source>
        <strain evidence="4">ATCC BAA-1437 / JCM 17883 / MC-1</strain>
    </source>
</reference>
<gene>
    <name evidence="3" type="ordered locus">Mmc1_0005</name>
</gene>
<feature type="coiled-coil region" evidence="1">
    <location>
        <begin position="147"/>
        <end position="174"/>
    </location>
</feature>
<proteinExistence type="predicted"/>
<dbReference type="HOGENOM" id="CLU_1208619_0_0_5"/>
<organism evidence="3 4">
    <name type="scientific">Magnetococcus marinus (strain ATCC BAA-1437 / JCM 17883 / MC-1)</name>
    <dbReference type="NCBI Taxonomy" id="156889"/>
    <lineage>
        <taxon>Bacteria</taxon>
        <taxon>Pseudomonadati</taxon>
        <taxon>Pseudomonadota</taxon>
        <taxon>Magnetococcia</taxon>
        <taxon>Magnetococcales</taxon>
        <taxon>Magnetococcaceae</taxon>
        <taxon>Magnetococcus</taxon>
    </lineage>
</organism>
<dbReference type="CDD" id="cd00085">
    <property type="entry name" value="HNHc"/>
    <property type="match status" value="1"/>
</dbReference>
<reference evidence="4" key="1">
    <citation type="journal article" date="2009" name="Appl. Environ. Microbiol.">
        <title>Complete genome sequence of the chemolithoautotrophic marine magnetotactic coccus strain MC-1.</title>
        <authorList>
            <person name="Schubbe S."/>
            <person name="Williams T.J."/>
            <person name="Xie G."/>
            <person name="Kiss H.E."/>
            <person name="Brettin T.S."/>
            <person name="Martinez D."/>
            <person name="Ross C.A."/>
            <person name="Schuler D."/>
            <person name="Cox B.L."/>
            <person name="Nealson K.H."/>
            <person name="Bazylinski D.A."/>
        </authorList>
    </citation>
    <scope>NUCLEOTIDE SEQUENCE [LARGE SCALE GENOMIC DNA]</scope>
    <source>
        <strain evidence="4">ATCC BAA-1437 / JCM 17883 / MC-1</strain>
    </source>
</reference>
<dbReference type="Gene3D" id="1.10.30.50">
    <property type="match status" value="1"/>
</dbReference>
<keyword evidence="4" id="KW-1185">Reference proteome</keyword>
<dbReference type="STRING" id="156889.Mmc1_0005"/>
<dbReference type="OrthoDB" id="8617719at2"/>
<dbReference type="EMBL" id="CP000471">
    <property type="protein sequence ID" value="ABK42534.1"/>
    <property type="molecule type" value="Genomic_DNA"/>
</dbReference>
<keyword evidence="1" id="KW-0175">Coiled coil</keyword>
<dbReference type="RefSeq" id="WP_011711708.1">
    <property type="nucleotide sequence ID" value="NC_008576.1"/>
</dbReference>
<evidence type="ECO:0000256" key="2">
    <source>
        <dbReference type="SAM" id="MobiDB-lite"/>
    </source>
</evidence>
<dbReference type="KEGG" id="mgm:Mmc1_0005"/>
<dbReference type="InterPro" id="IPR013467">
    <property type="entry name" value="HNH78-like"/>
</dbReference>
<feature type="region of interest" description="Disordered" evidence="2">
    <location>
        <begin position="1"/>
        <end position="25"/>
    </location>
</feature>
<dbReference type="Proteomes" id="UP000002586">
    <property type="component" value="Chromosome"/>
</dbReference>
<name>A0L3J1_MAGMM</name>
<accession>A0L3J1</accession>
<dbReference type="eggNOG" id="COG1403">
    <property type="taxonomic scope" value="Bacteria"/>
</dbReference>
<dbReference type="NCBIfam" id="TIGR02646">
    <property type="entry name" value="retron system putative HNH endonuclease"/>
    <property type="match status" value="1"/>
</dbReference>
<evidence type="ECO:0008006" key="5">
    <source>
        <dbReference type="Google" id="ProtNLM"/>
    </source>
</evidence>
<dbReference type="InterPro" id="IPR003615">
    <property type="entry name" value="HNH_nuc"/>
</dbReference>
<evidence type="ECO:0000313" key="3">
    <source>
        <dbReference type="EMBL" id="ABK42534.1"/>
    </source>
</evidence>
<protein>
    <recommendedName>
        <fullName evidence="5">TIGR02646 family protein</fullName>
    </recommendedName>
</protein>
<sequence length="229" mass="25736">MRHVKHTASLTKLDRAKTKDPCPTDPAKAWRGFKHKDDVAKQLKLLQDGLCAYCQVSLDTELGYHIDHIQPKGPNPKQTFVWHNLVLSCIASGSQGAVSGKLSCGHAKGNQALPKDMDPTHPDCESLFTYTLSGKVEPNPDRPPEQVEDIKKAIELLNLNNKRLVRERAEMLHEGYLCLKDLNGSAVAHFLDLELGKTNGKHRAFITARKLHFQDWPHVEPIDNTLEER</sequence>
<evidence type="ECO:0000313" key="4">
    <source>
        <dbReference type="Proteomes" id="UP000002586"/>
    </source>
</evidence>
<dbReference type="AlphaFoldDB" id="A0L3J1"/>